<accession>A0A9N9L2F4</accession>
<dbReference type="AlphaFoldDB" id="A0A9N9L2F4"/>
<name>A0A9N9L2F4_9HELO</name>
<dbReference type="Proteomes" id="UP000696280">
    <property type="component" value="Unassembled WGS sequence"/>
</dbReference>
<keyword evidence="3" id="KW-1185">Reference proteome</keyword>
<protein>
    <submittedName>
        <fullName evidence="2">Uncharacterized protein</fullName>
    </submittedName>
</protein>
<gene>
    <name evidence="2" type="ORF">HYFRA_00011988</name>
</gene>
<dbReference type="EMBL" id="CAJVRL010000075">
    <property type="protein sequence ID" value="CAG8956938.1"/>
    <property type="molecule type" value="Genomic_DNA"/>
</dbReference>
<organism evidence="2 3">
    <name type="scientific">Hymenoscyphus fraxineus</name>
    <dbReference type="NCBI Taxonomy" id="746836"/>
    <lineage>
        <taxon>Eukaryota</taxon>
        <taxon>Fungi</taxon>
        <taxon>Dikarya</taxon>
        <taxon>Ascomycota</taxon>
        <taxon>Pezizomycotina</taxon>
        <taxon>Leotiomycetes</taxon>
        <taxon>Helotiales</taxon>
        <taxon>Helotiaceae</taxon>
        <taxon>Hymenoscyphus</taxon>
    </lineage>
</organism>
<evidence type="ECO:0000313" key="2">
    <source>
        <dbReference type="EMBL" id="CAG8956938.1"/>
    </source>
</evidence>
<reference evidence="2" key="1">
    <citation type="submission" date="2021-07" db="EMBL/GenBank/DDBJ databases">
        <authorList>
            <person name="Durling M."/>
        </authorList>
    </citation>
    <scope>NUCLEOTIDE SEQUENCE</scope>
</reference>
<evidence type="ECO:0000313" key="3">
    <source>
        <dbReference type="Proteomes" id="UP000696280"/>
    </source>
</evidence>
<feature type="compositionally biased region" description="Polar residues" evidence="1">
    <location>
        <begin position="13"/>
        <end position="37"/>
    </location>
</feature>
<feature type="region of interest" description="Disordered" evidence="1">
    <location>
        <begin position="1"/>
        <end position="211"/>
    </location>
</feature>
<feature type="compositionally biased region" description="Basic and acidic residues" evidence="1">
    <location>
        <begin position="200"/>
        <end position="211"/>
    </location>
</feature>
<sequence length="211" mass="22635">MTSQSPVSPPSAPENTTTPQTYFPSETSEKPQASNPASRLVSPLSPPTDDTKNKENKEDIKEKGKMASHVATFRPPDVESIAALSGGPGFAGPWEGGEGGGDTDSEPEPEPGHLRRAPRLREGDGGVVGESKEEEEESEESGEGEESERESGDEEDADTKLLEKRDQTEERETSPPVVVSDKKGGEKGEEKKTVRGKKVAFGDDSKEEVDK</sequence>
<dbReference type="OrthoDB" id="10618762at2759"/>
<feature type="compositionally biased region" description="Acidic residues" evidence="1">
    <location>
        <begin position="132"/>
        <end position="157"/>
    </location>
</feature>
<feature type="compositionally biased region" description="Basic and acidic residues" evidence="1">
    <location>
        <begin position="180"/>
        <end position="193"/>
    </location>
</feature>
<proteinExistence type="predicted"/>
<feature type="compositionally biased region" description="Basic and acidic residues" evidence="1">
    <location>
        <begin position="158"/>
        <end position="173"/>
    </location>
</feature>
<evidence type="ECO:0000256" key="1">
    <source>
        <dbReference type="SAM" id="MobiDB-lite"/>
    </source>
</evidence>
<comment type="caution">
    <text evidence="2">The sequence shown here is derived from an EMBL/GenBank/DDBJ whole genome shotgun (WGS) entry which is preliminary data.</text>
</comment>
<feature type="compositionally biased region" description="Gly residues" evidence="1">
    <location>
        <begin position="86"/>
        <end position="100"/>
    </location>
</feature>
<feature type="compositionally biased region" description="Basic and acidic residues" evidence="1">
    <location>
        <begin position="49"/>
        <end position="65"/>
    </location>
</feature>